<feature type="non-terminal residue" evidence="16">
    <location>
        <position position="1"/>
    </location>
</feature>
<keyword evidence="10" id="KW-0325">Glycoprotein</keyword>
<dbReference type="EMBL" id="CAJHNH020000861">
    <property type="protein sequence ID" value="CAG5120237.1"/>
    <property type="molecule type" value="Genomic_DNA"/>
</dbReference>
<dbReference type="SUPFAM" id="SSF53448">
    <property type="entry name" value="Nucleotide-diphospho-sugar transferases"/>
    <property type="match status" value="1"/>
</dbReference>
<feature type="chain" id="PRO_5035940079" description="chitin synthase" evidence="15">
    <location>
        <begin position="25"/>
        <end position="1188"/>
    </location>
</feature>
<dbReference type="OrthoDB" id="370884at2759"/>
<reference evidence="16" key="1">
    <citation type="submission" date="2021-04" db="EMBL/GenBank/DDBJ databases">
        <authorList>
            <consortium name="Molecular Ecology Group"/>
        </authorList>
    </citation>
    <scope>NUCLEOTIDE SEQUENCE</scope>
</reference>
<keyword evidence="7 14" id="KW-1133">Transmembrane helix</keyword>
<feature type="transmembrane region" description="Helical" evidence="14">
    <location>
        <begin position="213"/>
        <end position="235"/>
    </location>
</feature>
<evidence type="ECO:0000256" key="11">
    <source>
        <dbReference type="ARBA" id="ARBA00046329"/>
    </source>
</evidence>
<evidence type="ECO:0000256" key="13">
    <source>
        <dbReference type="SAM" id="MobiDB-lite"/>
    </source>
</evidence>
<dbReference type="Pfam" id="PF03142">
    <property type="entry name" value="Chitin_synth_2"/>
    <property type="match status" value="1"/>
</dbReference>
<evidence type="ECO:0000256" key="3">
    <source>
        <dbReference type="ARBA" id="ARBA00022475"/>
    </source>
</evidence>
<comment type="catalytic activity">
    <reaction evidence="12">
        <text>[(1-&gt;4)-N-acetyl-beta-D-glucosaminyl](n) + UDP-N-acetyl-alpha-D-glucosamine = [(1-&gt;4)-N-acetyl-beta-D-glucosaminyl](n+1) + UDP + H(+)</text>
        <dbReference type="Rhea" id="RHEA:16637"/>
        <dbReference type="Rhea" id="RHEA-COMP:9593"/>
        <dbReference type="Rhea" id="RHEA-COMP:9595"/>
        <dbReference type="ChEBI" id="CHEBI:15378"/>
        <dbReference type="ChEBI" id="CHEBI:17029"/>
        <dbReference type="ChEBI" id="CHEBI:57705"/>
        <dbReference type="ChEBI" id="CHEBI:58223"/>
        <dbReference type="EC" id="2.4.1.16"/>
    </reaction>
</comment>
<feature type="transmembrane region" description="Helical" evidence="14">
    <location>
        <begin position="796"/>
        <end position="820"/>
    </location>
</feature>
<feature type="transmembrane region" description="Helical" evidence="14">
    <location>
        <begin position="1057"/>
        <end position="1078"/>
    </location>
</feature>
<keyword evidence="8" id="KW-0175">Coiled coil</keyword>
<evidence type="ECO:0000313" key="16">
    <source>
        <dbReference type="EMBL" id="CAG5120237.1"/>
    </source>
</evidence>
<keyword evidence="5" id="KW-0808">Transferase</keyword>
<comment type="subcellular location">
    <subcellularLocation>
        <location evidence="1">Cell membrane</location>
        <topology evidence="1">Multi-pass membrane protein</topology>
    </subcellularLocation>
</comment>
<proteinExistence type="inferred from homology"/>
<dbReference type="GO" id="GO:0004100">
    <property type="term" value="F:chitin synthase activity"/>
    <property type="evidence" value="ECO:0007669"/>
    <property type="project" value="UniProtKB-EC"/>
</dbReference>
<dbReference type="PANTHER" id="PTHR22914:SF42">
    <property type="entry name" value="CHITIN SYNTHASE"/>
    <property type="match status" value="1"/>
</dbReference>
<evidence type="ECO:0000256" key="12">
    <source>
        <dbReference type="ARBA" id="ARBA00048014"/>
    </source>
</evidence>
<feature type="region of interest" description="Disordered" evidence="13">
    <location>
        <begin position="1157"/>
        <end position="1188"/>
    </location>
</feature>
<evidence type="ECO:0000256" key="7">
    <source>
        <dbReference type="ARBA" id="ARBA00022989"/>
    </source>
</evidence>
<dbReference type="EC" id="2.4.1.16" evidence="2"/>
<dbReference type="GO" id="GO:0005886">
    <property type="term" value="C:plasma membrane"/>
    <property type="evidence" value="ECO:0007669"/>
    <property type="project" value="UniProtKB-SubCell"/>
</dbReference>
<comment type="caution">
    <text evidence="16">The sequence shown here is derived from an EMBL/GenBank/DDBJ whole genome shotgun (WGS) entry which is preliminary data.</text>
</comment>
<feature type="transmembrane region" description="Helical" evidence="14">
    <location>
        <begin position="129"/>
        <end position="151"/>
    </location>
</feature>
<dbReference type="AlphaFoldDB" id="A0A8S3YT06"/>
<dbReference type="FunFam" id="3.90.550.10:FF:000139">
    <property type="entry name" value="Chitin synthase 8"/>
    <property type="match status" value="1"/>
</dbReference>
<dbReference type="CDD" id="cd04190">
    <property type="entry name" value="Chitin_synth_C"/>
    <property type="match status" value="1"/>
</dbReference>
<name>A0A8S3YT06_9EUPU</name>
<gene>
    <name evidence="16" type="ORF">CUNI_LOCUS5795</name>
</gene>
<evidence type="ECO:0000256" key="15">
    <source>
        <dbReference type="SAM" id="SignalP"/>
    </source>
</evidence>
<evidence type="ECO:0000256" key="4">
    <source>
        <dbReference type="ARBA" id="ARBA00022676"/>
    </source>
</evidence>
<keyword evidence="6 14" id="KW-0812">Transmembrane</keyword>
<feature type="transmembrane region" description="Helical" evidence="14">
    <location>
        <begin position="304"/>
        <end position="331"/>
    </location>
</feature>
<feature type="transmembrane region" description="Helical" evidence="14">
    <location>
        <begin position="96"/>
        <end position="117"/>
    </location>
</feature>
<feature type="signal peptide" evidence="15">
    <location>
        <begin position="1"/>
        <end position="24"/>
    </location>
</feature>
<dbReference type="InterPro" id="IPR004835">
    <property type="entry name" value="Chitin_synth"/>
</dbReference>
<evidence type="ECO:0000313" key="17">
    <source>
        <dbReference type="Proteomes" id="UP000678393"/>
    </source>
</evidence>
<evidence type="ECO:0000256" key="9">
    <source>
        <dbReference type="ARBA" id="ARBA00023136"/>
    </source>
</evidence>
<dbReference type="Proteomes" id="UP000678393">
    <property type="component" value="Unassembled WGS sequence"/>
</dbReference>
<keyword evidence="4" id="KW-0328">Glycosyltransferase</keyword>
<feature type="transmembrane region" description="Helical" evidence="14">
    <location>
        <begin position="247"/>
        <end position="266"/>
    </location>
</feature>
<evidence type="ECO:0000256" key="5">
    <source>
        <dbReference type="ARBA" id="ARBA00022679"/>
    </source>
</evidence>
<sequence>SEEPMQRLYMVFFFFFFHLRSALAWDVFRSVSRRGETFYETTTNWFQVAAKTVKVIAYIIIFLAVLACAVVSKASLLLMTQAIGNADLGNVNRDRWVFLLICAVCFPYITILIESSVKSLFGNLPGPSIWNLIWVLVIESIHSFGLCLFLFRVLPCLDTVRCLLLMNALSTTAESTIASVWNYSYYLSDMSWEIPISLILISIKWWENFWDKVIFFFVCLQDLRIGCLYLPVKLYKDTLHRCRTKSYILASFWKIGVTFGFAYLLVPNLQMWQTYLPLMVQIASSGLCYYFARLACKLCILATPLSVAVIITVCQNNVLFWHLGLGFGLWWTSQLWITRYIWTPKAPRLAFTERLFMLPQYCGALIEQSLLLNRRRNDKERILKEMPLPDDVSMDSSSTDATMRRQRDNVVPKIYVCATMWHETEREMKELLMSVFRLDSDQSARKNAQDFFNVQDPDFYEFEAHIFVDDAMDFNSNGEWMPNLFVKQLVSVIDSAASAIHESEISLSAPTKIPTPYGGRLVWKLPGENLLIAHIKDKNKIRHKKRWSQVMYMYYLLGYRLLGQQDESLNSSTAEKDGKWNSTSNHFVKGNLFKYIPERVLVQAENTFILALDGDVDFKPHAVQLLVDRMRKNKKVGAACGRIHPVGGGALVWYQVFEYAIGHWLQKAAEHMLGCVLCSPGCFSLFRGSALMDDNVMRTYATRSSEARHYLQYDQGEDRWLSTLLLQQGYKMEYCAASDAMTHSPESFKEFFNQRRRWIPSTLANIMDLLQSFRIHILKKNKNKKKLICISKCYHLSLQALLMISTVLGPATILLMMAGAINPVWNIELWQAYLLVVGPIAGYLILCFITKTETQLNLAAVFSAVYSLLMMAVIVGTAVQIAEDTIISPNALFLLMLIAIFILSAAFHPQEFFCLLPGALYFLALPSGYVLLMVYSMCNLHVVSWGTRETSSLEKKAQMTQRLSPKNSGGFSGWMHRQEEEKTMSDDGMFLDEDRDELINPKWIEDEGLKDGEVQYLPMREIEFWQRCIAKYLHPINPDKAVEAKIAVDLKSMRNNVAFAFFMMNAFWMVIIFMLQRVKDKISIPIPRYGGGTLNIEPLGLIFLCVFAFILLLQFLAMLRHRYGTLLHILASTELRVIRDIVEYAKKMQKLSGIDDDLTDQDFDYTSSSESRPNSIQPSSSNLYSYSS</sequence>
<dbReference type="GO" id="GO:0006031">
    <property type="term" value="P:chitin biosynthetic process"/>
    <property type="evidence" value="ECO:0007669"/>
    <property type="project" value="TreeGrafter"/>
</dbReference>
<keyword evidence="3" id="KW-1003">Cell membrane</keyword>
<keyword evidence="17" id="KW-1185">Reference proteome</keyword>
<comment type="similarity">
    <text evidence="11">Belongs to the chitin synthase family. Class IV subfamily.</text>
</comment>
<evidence type="ECO:0000256" key="6">
    <source>
        <dbReference type="ARBA" id="ARBA00022692"/>
    </source>
</evidence>
<feature type="non-terminal residue" evidence="16">
    <location>
        <position position="1188"/>
    </location>
</feature>
<dbReference type="InterPro" id="IPR029044">
    <property type="entry name" value="Nucleotide-diphossugar_trans"/>
</dbReference>
<accession>A0A8S3YT06</accession>
<evidence type="ECO:0000256" key="2">
    <source>
        <dbReference type="ARBA" id="ARBA00012543"/>
    </source>
</evidence>
<feature type="transmembrane region" description="Helical" evidence="14">
    <location>
        <begin position="1098"/>
        <end position="1119"/>
    </location>
</feature>
<dbReference type="PANTHER" id="PTHR22914">
    <property type="entry name" value="CHITIN SYNTHASE"/>
    <property type="match status" value="1"/>
</dbReference>
<feature type="transmembrane region" description="Helical" evidence="14">
    <location>
        <begin position="163"/>
        <end position="183"/>
    </location>
</feature>
<feature type="transmembrane region" description="Helical" evidence="14">
    <location>
        <begin position="832"/>
        <end position="852"/>
    </location>
</feature>
<keyword evidence="9 14" id="KW-0472">Membrane</keyword>
<feature type="compositionally biased region" description="Polar residues" evidence="13">
    <location>
        <begin position="1165"/>
        <end position="1178"/>
    </location>
</feature>
<evidence type="ECO:0000256" key="10">
    <source>
        <dbReference type="ARBA" id="ARBA00023180"/>
    </source>
</evidence>
<feature type="transmembrane region" description="Helical" evidence="14">
    <location>
        <begin position="858"/>
        <end position="879"/>
    </location>
</feature>
<evidence type="ECO:0000256" key="8">
    <source>
        <dbReference type="ARBA" id="ARBA00023054"/>
    </source>
</evidence>
<evidence type="ECO:0000256" key="1">
    <source>
        <dbReference type="ARBA" id="ARBA00004651"/>
    </source>
</evidence>
<feature type="compositionally biased region" description="Low complexity" evidence="13">
    <location>
        <begin position="1179"/>
        <end position="1188"/>
    </location>
</feature>
<feature type="transmembrane region" description="Helical" evidence="14">
    <location>
        <begin position="919"/>
        <end position="938"/>
    </location>
</feature>
<protein>
    <recommendedName>
        <fullName evidence="2">chitin synthase</fullName>
        <ecNumber evidence="2">2.4.1.16</ecNumber>
    </recommendedName>
</protein>
<evidence type="ECO:0000256" key="14">
    <source>
        <dbReference type="SAM" id="Phobius"/>
    </source>
</evidence>
<feature type="transmembrane region" description="Helical" evidence="14">
    <location>
        <begin position="891"/>
        <end position="907"/>
    </location>
</feature>
<keyword evidence="15" id="KW-0732">Signal</keyword>
<feature type="transmembrane region" description="Helical" evidence="14">
    <location>
        <begin position="55"/>
        <end position="76"/>
    </location>
</feature>
<organism evidence="16 17">
    <name type="scientific">Candidula unifasciata</name>
    <dbReference type="NCBI Taxonomy" id="100452"/>
    <lineage>
        <taxon>Eukaryota</taxon>
        <taxon>Metazoa</taxon>
        <taxon>Spiralia</taxon>
        <taxon>Lophotrochozoa</taxon>
        <taxon>Mollusca</taxon>
        <taxon>Gastropoda</taxon>
        <taxon>Heterobranchia</taxon>
        <taxon>Euthyneura</taxon>
        <taxon>Panpulmonata</taxon>
        <taxon>Eupulmonata</taxon>
        <taxon>Stylommatophora</taxon>
        <taxon>Helicina</taxon>
        <taxon>Helicoidea</taxon>
        <taxon>Geomitridae</taxon>
        <taxon>Candidula</taxon>
    </lineage>
</organism>